<reference evidence="4" key="1">
    <citation type="journal article" date="2017" name="Nat. Microbiol.">
        <title>Global analysis of biosynthetic gene clusters reveals vast potential of secondary metabolite production in Penicillium species.</title>
        <authorList>
            <person name="Nielsen J.C."/>
            <person name="Grijseels S."/>
            <person name="Prigent S."/>
            <person name="Ji B."/>
            <person name="Dainat J."/>
            <person name="Nielsen K.F."/>
            <person name="Frisvad J.C."/>
            <person name="Workman M."/>
            <person name="Nielsen J."/>
        </authorList>
    </citation>
    <scope>NUCLEOTIDE SEQUENCE [LARGE SCALE GENOMIC DNA]</scope>
    <source>
        <strain evidence="4">IBT 24891</strain>
    </source>
</reference>
<evidence type="ECO:0000256" key="1">
    <source>
        <dbReference type="SAM" id="MobiDB-lite"/>
    </source>
</evidence>
<feature type="compositionally biased region" description="Low complexity" evidence="1">
    <location>
        <begin position="435"/>
        <end position="463"/>
    </location>
</feature>
<evidence type="ECO:0000313" key="3">
    <source>
        <dbReference type="EMBL" id="OQE26512.1"/>
    </source>
</evidence>
<feature type="compositionally biased region" description="Polar residues" evidence="1">
    <location>
        <begin position="467"/>
        <end position="486"/>
    </location>
</feature>
<feature type="region of interest" description="Disordered" evidence="1">
    <location>
        <begin position="93"/>
        <end position="605"/>
    </location>
</feature>
<feature type="compositionally biased region" description="Acidic residues" evidence="1">
    <location>
        <begin position="500"/>
        <end position="552"/>
    </location>
</feature>
<proteinExistence type="predicted"/>
<feature type="compositionally biased region" description="Low complexity" evidence="1">
    <location>
        <begin position="314"/>
        <end position="339"/>
    </location>
</feature>
<feature type="compositionally biased region" description="Polar residues" evidence="1">
    <location>
        <begin position="363"/>
        <end position="376"/>
    </location>
</feature>
<feature type="compositionally biased region" description="Polar residues" evidence="1">
    <location>
        <begin position="243"/>
        <end position="288"/>
    </location>
</feature>
<comment type="caution">
    <text evidence="3">The sequence shown here is derived from an EMBL/GenBank/DDBJ whole genome shotgun (WGS) entry which is preliminary data.</text>
</comment>
<feature type="compositionally biased region" description="Low complexity" evidence="1">
    <location>
        <begin position="165"/>
        <end position="237"/>
    </location>
</feature>
<dbReference type="PANTHER" id="PTHR47490">
    <property type="entry name" value="PROTEIN BLISTER"/>
    <property type="match status" value="1"/>
</dbReference>
<dbReference type="InterPro" id="IPR044194">
    <property type="entry name" value="BLISTER"/>
</dbReference>
<evidence type="ECO:0008006" key="5">
    <source>
        <dbReference type="Google" id="ProtNLM"/>
    </source>
</evidence>
<dbReference type="OrthoDB" id="4365799at2759"/>
<dbReference type="GO" id="GO:0040008">
    <property type="term" value="P:regulation of growth"/>
    <property type="evidence" value="ECO:0007669"/>
    <property type="project" value="InterPro"/>
</dbReference>
<feature type="compositionally biased region" description="Low complexity" evidence="1">
    <location>
        <begin position="957"/>
        <end position="975"/>
    </location>
</feature>
<dbReference type="STRING" id="303698.A0A1V6TJE4"/>
<organism evidence="3 4">
    <name type="scientific">Penicillium steckii</name>
    <dbReference type="NCBI Taxonomy" id="303698"/>
    <lineage>
        <taxon>Eukaryota</taxon>
        <taxon>Fungi</taxon>
        <taxon>Dikarya</taxon>
        <taxon>Ascomycota</taxon>
        <taxon>Pezizomycotina</taxon>
        <taxon>Eurotiomycetes</taxon>
        <taxon>Eurotiomycetidae</taxon>
        <taxon>Eurotiales</taxon>
        <taxon>Aspergillaceae</taxon>
        <taxon>Penicillium</taxon>
    </lineage>
</organism>
<keyword evidence="2" id="KW-0732">Signal</keyword>
<accession>A0A1V6TJE4</accession>
<protein>
    <recommendedName>
        <fullName evidence="5">Apple domain-containing protein</fullName>
    </recommendedName>
</protein>
<feature type="compositionally biased region" description="Low complexity" evidence="1">
    <location>
        <begin position="553"/>
        <end position="601"/>
    </location>
</feature>
<feature type="region of interest" description="Disordered" evidence="1">
    <location>
        <begin position="952"/>
        <end position="975"/>
    </location>
</feature>
<feature type="compositionally biased region" description="Low complexity" evidence="1">
    <location>
        <begin position="114"/>
        <end position="128"/>
    </location>
</feature>
<feature type="compositionally biased region" description="Low complexity" evidence="1">
    <location>
        <begin position="487"/>
        <end position="499"/>
    </location>
</feature>
<dbReference type="EMBL" id="MLKD01000005">
    <property type="protein sequence ID" value="OQE26512.1"/>
    <property type="molecule type" value="Genomic_DNA"/>
</dbReference>
<sequence length="1327" mass="138308">MILNVEVLLLLSLLQRASANWTTTIISTLVVPNDRTPSVDFTTKAPQNGLSSSGKPVVTGVPTAFDHTLSHIEQFTTVVTVPAGKVPTIHFSPIVDVQTPDPSSDPKNTGAGTGSAASAGFTAASVSSRSPDDTPASDVSPLSPGPTGADPQITTTSKDQNEPDTTSTPPSATESSQPEPASSNANPSPGDPNTSTAPAAGTTGTPPSTSSNSPPDGPNSSGILSSGTTGQSSATSSNPPPNESTGSTGPPVGSTNAAPSIASNSQNEQPTAPENSPSAPTGVSTSGKDSAAGHTATSMGDDPNSTPTPNLTGSSQPGSSPSVPSSSNPNPSSDKPNSSTVPPAGSTDTTPSISSNSQNQQSTAPENSPSAPTGSLTSSQDSATTATDSDSSSPTDSTQQTTENGNSSSGASETSTSSNVETTAAEDTSAAPINSPGQTSTPPTTITTSSGETTAAAETDGPGSTAAEGSQTLVTETSIMTVTNSAGETTETPVVVTTNDPDDGPDSDPDDNPDDDNPDDGNPDDDNPDDDNPDDDNPDDDNPDDGNPDDEPSTTSPESSTTSEESSATSTSDATTTTEQSITSTETTSTSTSTSTAEPSSYCSSKCDACSNDDVVPAALKSYASKSKRSQSSIFQKVREYGENLVKRVLDTTQNPDDVQWFTNAIATSTNLHHGFSEADEDQLAGESSALMAELGNQRSSWSVVNLYGCTSLILVSKYGVYMSHYWQVPTFEEMIETDSNNEPPYYLRYNADLFRNDVLDGMANGFAMSKTRTFVDKISVDLFTRQDAETEAIIFTPQDPSSSSAMYPIQVGLIKDKVNELIPGARVQKYPYWNANQPDSMIPDEGLVQGMSWTFGKVLVQYDPDNGRKTKEDPNTGVKCNALQAAIQVLPGDDISTPIVKKEWEATFEQLPDSNLARRDGAICSKDSYSTVELTSPSGALIGATTFRTSGSKELTTTNSSPKPTTGPTTTPTATSYICGNTQKDLEGNMGAYCQCSTPTGSTSSYAVVSLPYTMGSVTVSEQCYEITIMPTPVSTSATSTATEPPVLVTDYTSVDIGNGDIWIYPTGEQYIETNNPGVEDFTALTLTSGVGTATREVINNFVSTNGETTYYYAEATGNGDGDVAPVGEPTSTYVYTPAPIPTPTDDMWKVPGCAIMDGIQGVCWSKCDPDTNELDGSVWREDDPWCWLMSEEDDMGVFSDSADDDKCTKDLKCQPDSWDKGGCSTGTVDAVGGPIDTYASPACGVFLETQGQCWSLCNNYTNSPLDGPWSAGNNWCWLADHDNDRSMLWCKEDSKCSDLKNCLSTDMEHGGCSSDGDPDPVSGAL</sequence>
<feature type="signal peptide" evidence="2">
    <location>
        <begin position="1"/>
        <end position="19"/>
    </location>
</feature>
<gene>
    <name evidence="3" type="ORF">PENSTE_c005G03314</name>
</gene>
<feature type="chain" id="PRO_5011986002" description="Apple domain-containing protein" evidence="2">
    <location>
        <begin position="20"/>
        <end position="1327"/>
    </location>
</feature>
<feature type="compositionally biased region" description="Polar residues" evidence="1">
    <location>
        <begin position="295"/>
        <end position="313"/>
    </location>
</feature>
<feature type="compositionally biased region" description="Low complexity" evidence="1">
    <location>
        <begin position="352"/>
        <end position="362"/>
    </location>
</feature>
<evidence type="ECO:0000256" key="2">
    <source>
        <dbReference type="SAM" id="SignalP"/>
    </source>
</evidence>
<dbReference type="Proteomes" id="UP000191285">
    <property type="component" value="Unassembled WGS sequence"/>
</dbReference>
<dbReference type="PANTHER" id="PTHR47490:SF2">
    <property type="entry name" value="PROTEIN BLISTER"/>
    <property type="match status" value="1"/>
</dbReference>
<evidence type="ECO:0000313" key="4">
    <source>
        <dbReference type="Proteomes" id="UP000191285"/>
    </source>
</evidence>
<keyword evidence="4" id="KW-1185">Reference proteome</keyword>
<feature type="compositionally biased region" description="Low complexity" evidence="1">
    <location>
        <begin position="377"/>
        <end position="426"/>
    </location>
</feature>
<name>A0A1V6TJE4_9EURO</name>